<reference evidence="2 3" key="1">
    <citation type="submission" date="2013-07" db="EMBL/GenBank/DDBJ databases">
        <authorList>
            <person name="Weinstock G."/>
            <person name="Sodergren E."/>
            <person name="Wylie T."/>
            <person name="Fulton L."/>
            <person name="Fulton R."/>
            <person name="Fronick C."/>
            <person name="O'Laughlin M."/>
            <person name="Godfrey J."/>
            <person name="Miner T."/>
            <person name="Herter B."/>
            <person name="Appelbaum E."/>
            <person name="Cordes M."/>
            <person name="Lek S."/>
            <person name="Wollam A."/>
            <person name="Pepin K.H."/>
            <person name="Palsikar V.B."/>
            <person name="Mitreva M."/>
            <person name="Wilson R.K."/>
        </authorList>
    </citation>
    <scope>NUCLEOTIDE SEQUENCE [LARGE SCALE GENOMIC DNA]</scope>
    <source>
        <strain evidence="2 3">ATCC 27760</strain>
    </source>
</reference>
<dbReference type="Proteomes" id="UP000016662">
    <property type="component" value="Unassembled WGS sequence"/>
</dbReference>
<dbReference type="RefSeq" id="WP_021682730.1">
    <property type="nucleotide sequence ID" value="NZ_KI260438.1"/>
</dbReference>
<dbReference type="STRING" id="411473.RUMCAL_00032"/>
<protein>
    <submittedName>
        <fullName evidence="2">Uncharacterized protein</fullName>
    </submittedName>
</protein>
<keyword evidence="1" id="KW-0175">Coiled coil</keyword>
<dbReference type="EMBL" id="AWVF01000005">
    <property type="protein sequence ID" value="ERJ97574.1"/>
    <property type="molecule type" value="Genomic_DNA"/>
</dbReference>
<organism evidence="2 3">
    <name type="scientific">Ruminococcus callidus ATCC 27760</name>
    <dbReference type="NCBI Taxonomy" id="411473"/>
    <lineage>
        <taxon>Bacteria</taxon>
        <taxon>Bacillati</taxon>
        <taxon>Bacillota</taxon>
        <taxon>Clostridia</taxon>
        <taxon>Eubacteriales</taxon>
        <taxon>Oscillospiraceae</taxon>
        <taxon>Ruminococcus</taxon>
    </lineage>
</organism>
<feature type="coiled-coil region" evidence="1">
    <location>
        <begin position="9"/>
        <end position="36"/>
    </location>
</feature>
<keyword evidence="3" id="KW-1185">Reference proteome</keyword>
<accession>U2M767</accession>
<evidence type="ECO:0000256" key="1">
    <source>
        <dbReference type="SAM" id="Coils"/>
    </source>
</evidence>
<dbReference type="HOGENOM" id="CLU_3221609_0_0_9"/>
<evidence type="ECO:0000313" key="2">
    <source>
        <dbReference type="EMBL" id="ERJ97574.1"/>
    </source>
</evidence>
<evidence type="ECO:0000313" key="3">
    <source>
        <dbReference type="Proteomes" id="UP000016662"/>
    </source>
</evidence>
<dbReference type="PATRIC" id="fig|411473.3.peg.30"/>
<dbReference type="AlphaFoldDB" id="U2M767"/>
<proteinExistence type="predicted"/>
<name>U2M767_9FIRM</name>
<gene>
    <name evidence="2" type="ORF">RUMCAL_00032</name>
</gene>
<comment type="caution">
    <text evidence="2">The sequence shown here is derived from an EMBL/GenBank/DDBJ whole genome shotgun (WGS) entry which is preliminary data.</text>
</comment>
<sequence length="44" mass="5360">MPDYKDQIIENLQKEVEELKRIVEMQNDIIRDLREQLRKNSSNS</sequence>